<comment type="similarity">
    <text evidence="2 9">Belongs to the methyltransferase superfamily. RRP8 family.</text>
</comment>
<dbReference type="EC" id="2.1.1.-" evidence="9"/>
<organism evidence="11">
    <name type="scientific">Medioppia subpectinata</name>
    <dbReference type="NCBI Taxonomy" id="1979941"/>
    <lineage>
        <taxon>Eukaryota</taxon>
        <taxon>Metazoa</taxon>
        <taxon>Ecdysozoa</taxon>
        <taxon>Arthropoda</taxon>
        <taxon>Chelicerata</taxon>
        <taxon>Arachnida</taxon>
        <taxon>Acari</taxon>
        <taxon>Acariformes</taxon>
        <taxon>Sarcoptiformes</taxon>
        <taxon>Oribatida</taxon>
        <taxon>Brachypylina</taxon>
        <taxon>Oppioidea</taxon>
        <taxon>Oppiidae</taxon>
        <taxon>Medioppia</taxon>
    </lineage>
</organism>
<feature type="region of interest" description="Disordered" evidence="10">
    <location>
        <begin position="1"/>
        <end position="53"/>
    </location>
</feature>
<evidence type="ECO:0000313" key="11">
    <source>
        <dbReference type="EMBL" id="CAD7625752.1"/>
    </source>
</evidence>
<evidence type="ECO:0000256" key="6">
    <source>
        <dbReference type="ARBA" id="ARBA00022679"/>
    </source>
</evidence>
<dbReference type="GO" id="GO:0046015">
    <property type="term" value="P:regulation of transcription by glucose"/>
    <property type="evidence" value="ECO:0007669"/>
    <property type="project" value="TreeGrafter"/>
</dbReference>
<dbReference type="Gene3D" id="1.10.10.2150">
    <property type="entry name" value="Ribosomal RNA-processing protein 8, N-terminal domain"/>
    <property type="match status" value="1"/>
</dbReference>
<dbReference type="GO" id="GO:0006364">
    <property type="term" value="P:rRNA processing"/>
    <property type="evidence" value="ECO:0007669"/>
    <property type="project" value="UniProtKB-UniRule"/>
</dbReference>
<comment type="subcellular location">
    <subcellularLocation>
        <location evidence="1 9">Nucleus</location>
        <location evidence="1 9">Nucleolus</location>
    </subcellularLocation>
</comment>
<dbReference type="SUPFAM" id="SSF53335">
    <property type="entry name" value="S-adenosyl-L-methionine-dependent methyltransferases"/>
    <property type="match status" value="1"/>
</dbReference>
<dbReference type="GO" id="GO:0005730">
    <property type="term" value="C:nucleolus"/>
    <property type="evidence" value="ECO:0007669"/>
    <property type="project" value="UniProtKB-SubCell"/>
</dbReference>
<dbReference type="GO" id="GO:0005677">
    <property type="term" value="C:chromatin silencing complex"/>
    <property type="evidence" value="ECO:0007669"/>
    <property type="project" value="TreeGrafter"/>
</dbReference>
<keyword evidence="5 9" id="KW-0489">Methyltransferase</keyword>
<dbReference type="InterPro" id="IPR007823">
    <property type="entry name" value="RRP8"/>
</dbReference>
<comment type="function">
    <text evidence="9">Probable methyltransferase required to silence rDNA.</text>
</comment>
<evidence type="ECO:0000256" key="5">
    <source>
        <dbReference type="ARBA" id="ARBA00022603"/>
    </source>
</evidence>
<accession>A0A7R9KPL1</accession>
<evidence type="ECO:0000256" key="4">
    <source>
        <dbReference type="ARBA" id="ARBA00022552"/>
    </source>
</evidence>
<name>A0A7R9KPL1_9ACAR</name>
<sequence>MKKTFSSKQSAKLRQILDKNETKVARVESPDTRSRSLATRSLARVESPDTRSRSLATRSRDRLLYSRFRAINEFLYSHSTQESRAFLSSSLFATYHQIYRQIAEKWPQKPVHHVIRRLETLPADHVIADIGCGERALIGQHFPERVVHSFDLVSADSHVTRADMASLPLPSASPNRVMRAGARLLIVEVTSRFEETSVAEFARQMRSFGFRLRAQRHLSDDQYFVFLEFEKSGDCSETPPDVSLKACLYKKR</sequence>
<feature type="compositionally biased region" description="Low complexity" evidence="10">
    <location>
        <begin position="35"/>
        <end position="44"/>
    </location>
</feature>
<dbReference type="InterPro" id="IPR042036">
    <property type="entry name" value="RRP8_N"/>
</dbReference>
<dbReference type="Proteomes" id="UP000759131">
    <property type="component" value="Unassembled WGS sequence"/>
</dbReference>
<dbReference type="PANTHER" id="PTHR12787:SF0">
    <property type="entry name" value="RIBOSOMAL RNA-PROCESSING PROTEIN 8"/>
    <property type="match status" value="1"/>
</dbReference>
<dbReference type="GO" id="GO:0033553">
    <property type="term" value="C:rDNA heterochromatin"/>
    <property type="evidence" value="ECO:0007669"/>
    <property type="project" value="TreeGrafter"/>
</dbReference>
<keyword evidence="8 9" id="KW-0539">Nucleus</keyword>
<evidence type="ECO:0000256" key="8">
    <source>
        <dbReference type="ARBA" id="ARBA00023242"/>
    </source>
</evidence>
<feature type="compositionally biased region" description="Basic and acidic residues" evidence="10">
    <location>
        <begin position="15"/>
        <end position="34"/>
    </location>
</feature>
<evidence type="ECO:0000256" key="1">
    <source>
        <dbReference type="ARBA" id="ARBA00004604"/>
    </source>
</evidence>
<dbReference type="GO" id="GO:0042149">
    <property type="term" value="P:cellular response to glucose starvation"/>
    <property type="evidence" value="ECO:0007669"/>
    <property type="project" value="TreeGrafter"/>
</dbReference>
<feature type="compositionally biased region" description="Polar residues" evidence="10">
    <location>
        <begin position="1"/>
        <end position="12"/>
    </location>
</feature>
<keyword evidence="6 9" id="KW-0808">Transferase</keyword>
<dbReference type="GO" id="GO:0032259">
    <property type="term" value="P:methylation"/>
    <property type="evidence" value="ECO:0007669"/>
    <property type="project" value="UniProtKB-KW"/>
</dbReference>
<keyword evidence="12" id="KW-1185">Reference proteome</keyword>
<evidence type="ECO:0000256" key="10">
    <source>
        <dbReference type="SAM" id="MobiDB-lite"/>
    </source>
</evidence>
<evidence type="ECO:0000256" key="3">
    <source>
        <dbReference type="ARBA" id="ARBA00020203"/>
    </source>
</evidence>
<dbReference type="OrthoDB" id="10258825at2759"/>
<dbReference type="AlphaFoldDB" id="A0A7R9KPL1"/>
<dbReference type="GO" id="GO:0008168">
    <property type="term" value="F:methyltransferase activity"/>
    <property type="evidence" value="ECO:0007669"/>
    <property type="project" value="UniProtKB-KW"/>
</dbReference>
<reference evidence="11" key="1">
    <citation type="submission" date="2020-11" db="EMBL/GenBank/DDBJ databases">
        <authorList>
            <person name="Tran Van P."/>
        </authorList>
    </citation>
    <scope>NUCLEOTIDE SEQUENCE</scope>
</reference>
<evidence type="ECO:0000256" key="9">
    <source>
        <dbReference type="RuleBase" id="RU365074"/>
    </source>
</evidence>
<evidence type="ECO:0000313" key="12">
    <source>
        <dbReference type="Proteomes" id="UP000759131"/>
    </source>
</evidence>
<protein>
    <recommendedName>
        <fullName evidence="3 9">Ribosomal RNA-processing protein 8</fullName>
        <ecNumber evidence="9">2.1.1.-</ecNumber>
    </recommendedName>
</protein>
<proteinExistence type="inferred from homology"/>
<keyword evidence="7 9" id="KW-0949">S-adenosyl-L-methionine</keyword>
<dbReference type="Gene3D" id="3.40.50.150">
    <property type="entry name" value="Vaccinia Virus protein VP39"/>
    <property type="match status" value="2"/>
</dbReference>
<keyword evidence="4 9" id="KW-0698">rRNA processing</keyword>
<dbReference type="EMBL" id="OC857869">
    <property type="protein sequence ID" value="CAD7625752.1"/>
    <property type="molecule type" value="Genomic_DNA"/>
</dbReference>
<gene>
    <name evidence="11" type="ORF">OSB1V03_LOCUS6185</name>
</gene>
<evidence type="ECO:0000256" key="2">
    <source>
        <dbReference type="ARBA" id="ARBA00006301"/>
    </source>
</evidence>
<dbReference type="GO" id="GO:0000183">
    <property type="term" value="P:rDNA heterochromatin formation"/>
    <property type="evidence" value="ECO:0007669"/>
    <property type="project" value="TreeGrafter"/>
</dbReference>
<dbReference type="InterPro" id="IPR029063">
    <property type="entry name" value="SAM-dependent_MTases_sf"/>
</dbReference>
<evidence type="ECO:0000256" key="7">
    <source>
        <dbReference type="ARBA" id="ARBA00022691"/>
    </source>
</evidence>
<dbReference type="Pfam" id="PF05148">
    <property type="entry name" value="Methyltransf_8"/>
    <property type="match status" value="2"/>
</dbReference>
<dbReference type="EMBL" id="CAJPIZ010003294">
    <property type="protein sequence ID" value="CAG2106182.1"/>
    <property type="molecule type" value="Genomic_DNA"/>
</dbReference>
<dbReference type="PANTHER" id="PTHR12787">
    <property type="entry name" value="RIBOSOMAL RNA-PROCESSING PROTEIN 8"/>
    <property type="match status" value="1"/>
</dbReference>